<evidence type="ECO:0000256" key="11">
    <source>
        <dbReference type="ARBA" id="ARBA00023242"/>
    </source>
</evidence>
<dbReference type="Pfam" id="PF17035">
    <property type="entry name" value="BET"/>
    <property type="match status" value="1"/>
</dbReference>
<dbReference type="InterPro" id="IPR043509">
    <property type="entry name" value="Bromo_Brdt_II"/>
</dbReference>
<keyword evidence="6" id="KW-0156">Chromatin regulator</keyword>
<dbReference type="SMART" id="SM00297">
    <property type="entry name" value="BROMO"/>
    <property type="match status" value="2"/>
</dbReference>
<dbReference type="Pfam" id="PF00439">
    <property type="entry name" value="Bromodomain"/>
    <property type="match status" value="2"/>
</dbReference>
<feature type="compositionally biased region" description="Basic and acidic residues" evidence="16">
    <location>
        <begin position="925"/>
        <end position="939"/>
    </location>
</feature>
<dbReference type="FunFam" id="1.20.920.10:FF:000002">
    <property type="entry name" value="Bromodomain-containing protein 4"/>
    <property type="match status" value="1"/>
</dbReference>
<keyword evidence="8" id="KW-0805">Transcription regulation</keyword>
<dbReference type="PROSITE" id="PS50014">
    <property type="entry name" value="BROMODOMAIN_2"/>
    <property type="match status" value="2"/>
</dbReference>
<dbReference type="GO" id="GO:0000785">
    <property type="term" value="C:chromatin"/>
    <property type="evidence" value="ECO:0007669"/>
    <property type="project" value="TreeGrafter"/>
</dbReference>
<feature type="domain" description="NET" evidence="18">
    <location>
        <begin position="478"/>
        <end position="560"/>
    </location>
</feature>
<feature type="domain" description="Bromo" evidence="17">
    <location>
        <begin position="259"/>
        <end position="331"/>
    </location>
</feature>
<sequence>MSDVNAFPAGSGNPPPPEVTNPKKHGRVTNQLQYLEKVVIKALLKHHFSWPFRQPVDAVKLSLPDYYTIIRNPMDLGTIMKRLQNKYYWEAHECIKDFNTMFTNCYMYNRPGDDIVVMAEILEKLFLQKLPQMPKDEYNVTAVTPVKEPVKVKKSNAGVFKQRSLVSELSAQIDTAIKRGFKRRAEPPSSTASAITNVALTPAEEHAAPGTLSSRRGGGGGRPIKPPKKDLPAFEEKKVKLSEQLTYCSDILKELLSKRHYAHAWPFYTPVDAVALGLRDYHDVIKQPMDLNTIRKKMDQREYATVKEFAGDVRLMFSNCYKYNPPTHEVVYMARKLQEIFEARFLKVPQEPECCSVPRQQVINEKKDGVSNMPISESSVSESSSEEYGPSEDRSMQLASLEEQFRAVSDQLKRLSEDPVMKPKKKDKLKKEKKSKEKFAAGVKYKSSKDKSLVGKVANSKNTSLHGNRPNIHNVPIKCETGVPSVPMTYQEKMQLKLDMNKLPGYKLGKFVRIIRAKEACLRNSSLEDIEVDFEMLKPSTLRALQRFVAACLKKCKKNMSNKQLLKPTGGLQTGKVKAPGKSVVVNKEQHLIKKKKPVAKSVACTDVTLMPRLSESSSSSSSSSGSSSNSRSGSCTSESCDSGSGGLQTGKVKAPGKSVVVNKEQHLIKKKKPVAKSVAFTDVTFLQRLSESSSSSSSSSGSSSNSRSGSCTSESCDSGSETKRKKQKMKESCQKVKTKLKVPRAACSKQITETKEVTEASVKPCQPPPAVQSSVAETKGHPTHHDAQQTCDMLTLSPPDLSALLSPMASPVLLLDWAAARFEAPLLSPLSSSPLQSKDETGSNFRFPKEVLDSQLTNVPYINTSSKSAGEEKNQIPKKDIVLKNAESWAKVVRESITPAASKASKESFQQFRKAAIEKEEREKALKKKQVEDVKETSENSSSLPGPCKTEQNLDPVKEDPDSPEKIYTEVSSDAPKDAEQQRANSPKEAQLPSTQLSVKEREMARKKEQERRRREAMCCIDMTMQRDIMTTFELNLD</sequence>
<evidence type="ECO:0000256" key="2">
    <source>
        <dbReference type="ARBA" id="ARBA00004286"/>
    </source>
</evidence>
<keyword evidence="4" id="KW-0597">Phosphoprotein</keyword>
<evidence type="ECO:0000256" key="15">
    <source>
        <dbReference type="PROSITE-ProRule" id="PRU00035"/>
    </source>
</evidence>
<dbReference type="InterPro" id="IPR050935">
    <property type="entry name" value="Bromo_chromatin_reader"/>
</dbReference>
<keyword evidence="11" id="KW-0539">Nucleus</keyword>
<evidence type="ECO:0000256" key="1">
    <source>
        <dbReference type="ARBA" id="ARBA00004123"/>
    </source>
</evidence>
<feature type="region of interest" description="Disordered" evidence="16">
    <location>
        <begin position="199"/>
        <end position="230"/>
    </location>
</feature>
<dbReference type="InterPro" id="IPR018359">
    <property type="entry name" value="Bromodomain_CS"/>
</dbReference>
<feature type="compositionally biased region" description="Low complexity" evidence="16">
    <location>
        <begin position="691"/>
        <end position="720"/>
    </location>
</feature>
<feature type="region of interest" description="Disordered" evidence="16">
    <location>
        <begin position="1"/>
        <end position="25"/>
    </location>
</feature>
<feature type="compositionally biased region" description="Basic and acidic residues" evidence="16">
    <location>
        <begin position="1000"/>
        <end position="1015"/>
    </location>
</feature>
<evidence type="ECO:0000256" key="10">
    <source>
        <dbReference type="ARBA" id="ARBA00023163"/>
    </source>
</evidence>
<feature type="region of interest" description="Disordered" evidence="16">
    <location>
        <begin position="925"/>
        <end position="1015"/>
    </location>
</feature>
<dbReference type="CDD" id="cd05498">
    <property type="entry name" value="Bromo_Brdt_II_like"/>
    <property type="match status" value="1"/>
</dbReference>
<dbReference type="PRINTS" id="PR00503">
    <property type="entry name" value="BROMODOMAIN"/>
</dbReference>
<gene>
    <name evidence="19" type="ORF">PLEPLA_LOCUS26309</name>
</gene>
<evidence type="ECO:0000256" key="6">
    <source>
        <dbReference type="ARBA" id="ARBA00022853"/>
    </source>
</evidence>
<evidence type="ECO:0000256" key="5">
    <source>
        <dbReference type="ARBA" id="ARBA00022737"/>
    </source>
</evidence>
<comment type="caution">
    <text evidence="19">The sequence shown here is derived from an EMBL/GenBank/DDBJ whole genome shotgun (WGS) entry which is preliminary data.</text>
</comment>
<evidence type="ECO:0000313" key="20">
    <source>
        <dbReference type="Proteomes" id="UP001153269"/>
    </source>
</evidence>
<dbReference type="AlphaFoldDB" id="A0A9N7UWQ4"/>
<evidence type="ECO:0000256" key="12">
    <source>
        <dbReference type="ARBA" id="ARBA00040998"/>
    </source>
</evidence>
<evidence type="ECO:0000256" key="13">
    <source>
        <dbReference type="ARBA" id="ARBA00044509"/>
    </source>
</evidence>
<dbReference type="Gene3D" id="1.20.1270.220">
    <property type="match status" value="1"/>
</dbReference>
<protein>
    <recommendedName>
        <fullName evidence="12">Bromodomain-containing protein 2</fullName>
    </recommendedName>
</protein>
<proteinExistence type="inferred from homology"/>
<evidence type="ECO:0000256" key="9">
    <source>
        <dbReference type="ARBA" id="ARBA00023117"/>
    </source>
</evidence>
<feature type="compositionally biased region" description="Basic and acidic residues" evidence="16">
    <location>
        <begin position="957"/>
        <end position="969"/>
    </location>
</feature>
<dbReference type="CDD" id="cd05497">
    <property type="entry name" value="Bromo_Brdt_I_like"/>
    <property type="match status" value="1"/>
</dbReference>
<feature type="compositionally biased region" description="Basic residues" evidence="16">
    <location>
        <begin position="422"/>
        <end position="433"/>
    </location>
</feature>
<keyword evidence="9 15" id="KW-0103">Bromodomain</keyword>
<dbReference type="InterPro" id="IPR043508">
    <property type="entry name" value="Bromo_Brdt_I"/>
</dbReference>
<feature type="region of interest" description="Disordered" evidence="16">
    <location>
        <begin position="614"/>
        <end position="658"/>
    </location>
</feature>
<comment type="similarity">
    <text evidence="13">Belongs to the BET family.</text>
</comment>
<dbReference type="InterPro" id="IPR001487">
    <property type="entry name" value="Bromodomain"/>
</dbReference>
<organism evidence="19 20">
    <name type="scientific">Pleuronectes platessa</name>
    <name type="common">European plaice</name>
    <dbReference type="NCBI Taxonomy" id="8262"/>
    <lineage>
        <taxon>Eukaryota</taxon>
        <taxon>Metazoa</taxon>
        <taxon>Chordata</taxon>
        <taxon>Craniata</taxon>
        <taxon>Vertebrata</taxon>
        <taxon>Euteleostomi</taxon>
        <taxon>Actinopterygii</taxon>
        <taxon>Neopterygii</taxon>
        <taxon>Teleostei</taxon>
        <taxon>Neoteleostei</taxon>
        <taxon>Acanthomorphata</taxon>
        <taxon>Carangaria</taxon>
        <taxon>Pleuronectiformes</taxon>
        <taxon>Pleuronectoidei</taxon>
        <taxon>Pleuronectidae</taxon>
        <taxon>Pleuronectes</taxon>
    </lineage>
</organism>
<evidence type="ECO:0000313" key="19">
    <source>
        <dbReference type="EMBL" id="CAB1438369.1"/>
    </source>
</evidence>
<reference evidence="19" key="1">
    <citation type="submission" date="2020-03" db="EMBL/GenBank/DDBJ databases">
        <authorList>
            <person name="Weist P."/>
        </authorList>
    </citation>
    <scope>NUCLEOTIDE SEQUENCE</scope>
</reference>
<dbReference type="Pfam" id="PF17105">
    <property type="entry name" value="BRD4_CDT"/>
    <property type="match status" value="1"/>
</dbReference>
<dbReference type="FunFam" id="1.20.920.10:FF:000003">
    <property type="entry name" value="Bromodomain-containing protein 2"/>
    <property type="match status" value="1"/>
</dbReference>
<dbReference type="InterPro" id="IPR027353">
    <property type="entry name" value="NET_dom"/>
</dbReference>
<feature type="compositionally biased region" description="Basic and acidic residues" evidence="16">
    <location>
        <begin position="412"/>
        <end position="421"/>
    </location>
</feature>
<dbReference type="PROSITE" id="PS51525">
    <property type="entry name" value="NET"/>
    <property type="match status" value="1"/>
</dbReference>
<dbReference type="GO" id="GO:0006355">
    <property type="term" value="P:regulation of DNA-templated transcription"/>
    <property type="evidence" value="ECO:0007669"/>
    <property type="project" value="TreeGrafter"/>
</dbReference>
<dbReference type="InterPro" id="IPR036427">
    <property type="entry name" value="Bromodomain-like_sf"/>
</dbReference>
<dbReference type="InterPro" id="IPR038336">
    <property type="entry name" value="NET_sf"/>
</dbReference>
<name>A0A9N7UWQ4_PLEPL</name>
<feature type="domain" description="Bromo" evidence="17">
    <location>
        <begin position="44"/>
        <end position="116"/>
    </location>
</feature>
<keyword evidence="5" id="KW-0677">Repeat</keyword>
<evidence type="ECO:0000256" key="16">
    <source>
        <dbReference type="SAM" id="MobiDB-lite"/>
    </source>
</evidence>
<evidence type="ECO:0000259" key="18">
    <source>
        <dbReference type="PROSITE" id="PS51525"/>
    </source>
</evidence>
<comment type="subunit">
    <text evidence="14">Homodimer. Interacts with E2F1. Interacts with (acetylated) STAT3; promoting STAT3 recruitment to chromatin. Interacts with CTCF; promoting BRD2 recruitment to chromatin.</text>
</comment>
<keyword evidence="10" id="KW-0804">Transcription</keyword>
<feature type="region of interest" description="Disordered" evidence="16">
    <location>
        <begin position="758"/>
        <end position="788"/>
    </location>
</feature>
<accession>A0A9N7UWQ4</accession>
<evidence type="ECO:0000256" key="14">
    <source>
        <dbReference type="ARBA" id="ARBA00046861"/>
    </source>
</evidence>
<dbReference type="PANTHER" id="PTHR22880:SF240">
    <property type="entry name" value="BROMODOMAIN-CONTAINING PROTEIN 2"/>
    <property type="match status" value="1"/>
</dbReference>
<feature type="region of interest" description="Disordered" evidence="16">
    <location>
        <begin position="365"/>
        <end position="396"/>
    </location>
</feature>
<feature type="region of interest" description="Disordered" evidence="16">
    <location>
        <begin position="412"/>
        <end position="435"/>
    </location>
</feature>
<feature type="region of interest" description="Disordered" evidence="16">
    <location>
        <begin position="691"/>
        <end position="736"/>
    </location>
</feature>
<feature type="compositionally biased region" description="Low complexity" evidence="16">
    <location>
        <begin position="615"/>
        <end position="643"/>
    </location>
</feature>
<keyword evidence="7" id="KW-0007">Acetylation</keyword>
<evidence type="ECO:0000259" key="17">
    <source>
        <dbReference type="PROSITE" id="PS50014"/>
    </source>
</evidence>
<feature type="compositionally biased region" description="Low complexity" evidence="16">
    <location>
        <begin position="376"/>
        <end position="388"/>
    </location>
</feature>
<dbReference type="PANTHER" id="PTHR22880">
    <property type="entry name" value="FALZ-RELATED BROMODOMAIN-CONTAINING PROTEINS"/>
    <property type="match status" value="1"/>
</dbReference>
<dbReference type="Proteomes" id="UP001153269">
    <property type="component" value="Unassembled WGS sequence"/>
</dbReference>
<dbReference type="PROSITE" id="PS00633">
    <property type="entry name" value="BROMODOMAIN_1"/>
    <property type="match status" value="2"/>
</dbReference>
<dbReference type="Gene3D" id="1.20.920.10">
    <property type="entry name" value="Bromodomain-like"/>
    <property type="match status" value="2"/>
</dbReference>
<evidence type="ECO:0000256" key="4">
    <source>
        <dbReference type="ARBA" id="ARBA00022553"/>
    </source>
</evidence>
<comment type="subcellular location">
    <subcellularLocation>
        <location evidence="2">Chromosome</location>
    </subcellularLocation>
    <subcellularLocation>
        <location evidence="1">Nucleus</location>
    </subcellularLocation>
</comment>
<dbReference type="GO" id="GO:0005634">
    <property type="term" value="C:nucleus"/>
    <property type="evidence" value="ECO:0007669"/>
    <property type="project" value="UniProtKB-SubCell"/>
</dbReference>
<dbReference type="EMBL" id="CADEAL010002146">
    <property type="protein sequence ID" value="CAB1438369.1"/>
    <property type="molecule type" value="Genomic_DNA"/>
</dbReference>
<evidence type="ECO:0000256" key="8">
    <source>
        <dbReference type="ARBA" id="ARBA00023015"/>
    </source>
</evidence>
<dbReference type="SUPFAM" id="SSF47370">
    <property type="entry name" value="Bromodomain"/>
    <property type="match status" value="2"/>
</dbReference>
<keyword evidence="3" id="KW-0158">Chromosome</keyword>
<evidence type="ECO:0000256" key="3">
    <source>
        <dbReference type="ARBA" id="ARBA00022454"/>
    </source>
</evidence>
<feature type="compositionally biased region" description="Basic and acidic residues" evidence="16">
    <location>
        <begin position="779"/>
        <end position="788"/>
    </location>
</feature>
<dbReference type="InterPro" id="IPR031354">
    <property type="entry name" value="BRD4_CDT"/>
</dbReference>
<keyword evidence="20" id="KW-1185">Reference proteome</keyword>
<dbReference type="GO" id="GO:0006338">
    <property type="term" value="P:chromatin remodeling"/>
    <property type="evidence" value="ECO:0007669"/>
    <property type="project" value="TreeGrafter"/>
</dbReference>
<evidence type="ECO:0000256" key="7">
    <source>
        <dbReference type="ARBA" id="ARBA00022990"/>
    </source>
</evidence>